<keyword evidence="1" id="KW-0472">Membrane</keyword>
<dbReference type="RefSeq" id="WP_077849856.1">
    <property type="nucleotide sequence ID" value="NZ_LZZM01000231.1"/>
</dbReference>
<keyword evidence="1" id="KW-1133">Transmembrane helix</keyword>
<name>A0A1S8T1E7_9CLOT</name>
<proteinExistence type="predicted"/>
<keyword evidence="3" id="KW-1185">Reference proteome</keyword>
<dbReference type="InterPro" id="IPR009574">
    <property type="entry name" value="DUF1189"/>
</dbReference>
<dbReference type="Pfam" id="PF06691">
    <property type="entry name" value="DUF1189"/>
    <property type="match status" value="1"/>
</dbReference>
<dbReference type="Proteomes" id="UP000190890">
    <property type="component" value="Unassembled WGS sequence"/>
</dbReference>
<dbReference type="STRING" id="29367.CLPUN_49620"/>
<feature type="transmembrane region" description="Helical" evidence="1">
    <location>
        <begin position="28"/>
        <end position="47"/>
    </location>
</feature>
<comment type="caution">
    <text evidence="2">The sequence shown here is derived from an EMBL/GenBank/DDBJ whole genome shotgun (WGS) entry which is preliminary data.</text>
</comment>
<sequence>MEYKTNFFRKVVTSIYDIKVFSKYAKEGIFRSISYAMLLTLILVGIKEISEGYKINGFELKGFMSQFIVKFGINFIDLLFDCLIVVSVALLFSILMRMVVKYIALYSLTIYAATLPLIIKTILETVNPNISFDTMFIIGTLTYVVLILKHIKDEIIKNFT</sequence>
<feature type="transmembrane region" description="Helical" evidence="1">
    <location>
        <begin position="129"/>
        <end position="148"/>
    </location>
</feature>
<accession>A0A1S8T1E7</accession>
<dbReference type="EMBL" id="LZZM01000231">
    <property type="protein sequence ID" value="OOM71434.1"/>
    <property type="molecule type" value="Genomic_DNA"/>
</dbReference>
<gene>
    <name evidence="2" type="ORF">CLPUN_49620</name>
</gene>
<reference evidence="2 3" key="1">
    <citation type="submission" date="2016-05" db="EMBL/GenBank/DDBJ databases">
        <title>Microbial solvent formation.</title>
        <authorList>
            <person name="Poehlein A."/>
            <person name="Montoya Solano J.D."/>
            <person name="Flitsch S."/>
            <person name="Krabben P."/>
            <person name="Duerre P."/>
            <person name="Daniel R."/>
        </authorList>
    </citation>
    <scope>NUCLEOTIDE SEQUENCE [LARGE SCALE GENOMIC DNA]</scope>
    <source>
        <strain evidence="2 3">DSM 2619</strain>
    </source>
</reference>
<protein>
    <recommendedName>
        <fullName evidence="4">DUF1189 domain-containing protein</fullName>
    </recommendedName>
</protein>
<evidence type="ECO:0000256" key="1">
    <source>
        <dbReference type="SAM" id="Phobius"/>
    </source>
</evidence>
<feature type="transmembrane region" description="Helical" evidence="1">
    <location>
        <begin position="67"/>
        <end position="91"/>
    </location>
</feature>
<organism evidence="2 3">
    <name type="scientific">Clostridium puniceum</name>
    <dbReference type="NCBI Taxonomy" id="29367"/>
    <lineage>
        <taxon>Bacteria</taxon>
        <taxon>Bacillati</taxon>
        <taxon>Bacillota</taxon>
        <taxon>Clostridia</taxon>
        <taxon>Eubacteriales</taxon>
        <taxon>Clostridiaceae</taxon>
        <taxon>Clostridium</taxon>
    </lineage>
</organism>
<keyword evidence="1" id="KW-0812">Transmembrane</keyword>
<evidence type="ECO:0008006" key="4">
    <source>
        <dbReference type="Google" id="ProtNLM"/>
    </source>
</evidence>
<dbReference type="AlphaFoldDB" id="A0A1S8T1E7"/>
<feature type="transmembrane region" description="Helical" evidence="1">
    <location>
        <begin position="103"/>
        <end position="123"/>
    </location>
</feature>
<evidence type="ECO:0000313" key="2">
    <source>
        <dbReference type="EMBL" id="OOM71434.1"/>
    </source>
</evidence>
<dbReference type="OrthoDB" id="1935735at2"/>
<evidence type="ECO:0000313" key="3">
    <source>
        <dbReference type="Proteomes" id="UP000190890"/>
    </source>
</evidence>